<dbReference type="HAMAP" id="MF_00444">
    <property type="entry name" value="ClpP"/>
    <property type="match status" value="1"/>
</dbReference>
<dbReference type="CDD" id="cd07017">
    <property type="entry name" value="S14_ClpP_2"/>
    <property type="match status" value="1"/>
</dbReference>
<comment type="subcellular location">
    <subcellularLocation>
        <location evidence="7">Cytoplasm</location>
    </subcellularLocation>
</comment>
<keyword evidence="4 7" id="KW-0378">Hydrolase</keyword>
<dbReference type="NCBIfam" id="NF009205">
    <property type="entry name" value="PRK12553.1"/>
    <property type="match status" value="1"/>
</dbReference>
<proteinExistence type="inferred from homology"/>
<dbReference type="PRINTS" id="PR00127">
    <property type="entry name" value="CLPPROTEASEP"/>
</dbReference>
<dbReference type="EMBL" id="JAEKNR010000125">
    <property type="protein sequence ID" value="MBJ7598759.1"/>
    <property type="molecule type" value="Genomic_DNA"/>
</dbReference>
<keyword evidence="10" id="KW-1185">Reference proteome</keyword>
<dbReference type="PANTHER" id="PTHR10381:SF70">
    <property type="entry name" value="ATP-DEPENDENT CLP PROTEASE PROTEOLYTIC SUBUNIT"/>
    <property type="match status" value="1"/>
</dbReference>
<dbReference type="NCBIfam" id="NF001368">
    <property type="entry name" value="PRK00277.1"/>
    <property type="match status" value="1"/>
</dbReference>
<reference evidence="9" key="1">
    <citation type="submission" date="2020-10" db="EMBL/GenBank/DDBJ databases">
        <title>Ca. Dormibacterota MAGs.</title>
        <authorList>
            <person name="Montgomery K."/>
        </authorList>
    </citation>
    <scope>NUCLEOTIDE SEQUENCE [LARGE SCALE GENOMIC DNA]</scope>
    <source>
        <strain evidence="9">SC8812_S17_10</strain>
    </source>
</reference>
<dbReference type="InterPro" id="IPR023562">
    <property type="entry name" value="ClpP/TepA"/>
</dbReference>
<dbReference type="Proteomes" id="UP000612893">
    <property type="component" value="Unassembled WGS sequence"/>
</dbReference>
<evidence type="ECO:0000256" key="4">
    <source>
        <dbReference type="ARBA" id="ARBA00022801"/>
    </source>
</evidence>
<feature type="active site" description="Nucleophile" evidence="7">
    <location>
        <position position="99"/>
    </location>
</feature>
<dbReference type="FunFam" id="3.90.226.10:FF:000001">
    <property type="entry name" value="ATP-dependent Clp protease proteolytic subunit"/>
    <property type="match status" value="1"/>
</dbReference>
<evidence type="ECO:0000256" key="7">
    <source>
        <dbReference type="HAMAP-Rule" id="MF_00444"/>
    </source>
</evidence>
<sequence>MGWVPTVVENEGGNRERAFDIYSRLLRDRIVIVGRPIDDIVANLIVAQLIFLAAEDPDKEVQMYVNSPGGAVASGLAIYDTMQYVKPPISTVAVGRTASFGTVLLMAGATGRRFALPNARIHMHQPLIAGRGLTGQATDLDIHAREILRIKNELNELIARHTGQPLERVERDTDRDYYMDPEEAIKYGLIDGVINTAPDVALPKVGAATRR</sequence>
<evidence type="ECO:0000256" key="8">
    <source>
        <dbReference type="RuleBase" id="RU003567"/>
    </source>
</evidence>
<dbReference type="RefSeq" id="WP_338201965.1">
    <property type="nucleotide sequence ID" value="NZ_JAEKNR010000125.1"/>
</dbReference>
<dbReference type="Pfam" id="PF00574">
    <property type="entry name" value="CLP_protease"/>
    <property type="match status" value="1"/>
</dbReference>
<name>A0A934N9K2_9BACT</name>
<evidence type="ECO:0000256" key="3">
    <source>
        <dbReference type="ARBA" id="ARBA00022670"/>
    </source>
</evidence>
<keyword evidence="2 7" id="KW-0963">Cytoplasm</keyword>
<comment type="catalytic activity">
    <reaction evidence="6 7">
        <text>Hydrolysis of proteins to small peptides in the presence of ATP and magnesium. alpha-casein is the usual test substrate. In the absence of ATP, only oligopeptides shorter than five residues are hydrolyzed (such as succinyl-Leu-Tyr-|-NHMec, and Leu-Tyr-Leu-|-Tyr-Trp, in which cleavage of the -Tyr-|-Leu- and -Tyr-|-Trp bonds also occurs).</text>
        <dbReference type="EC" id="3.4.21.92"/>
    </reaction>
</comment>
<keyword evidence="5 7" id="KW-0720">Serine protease</keyword>
<evidence type="ECO:0000256" key="1">
    <source>
        <dbReference type="ARBA" id="ARBA00007039"/>
    </source>
</evidence>
<evidence type="ECO:0000256" key="2">
    <source>
        <dbReference type="ARBA" id="ARBA00022490"/>
    </source>
</evidence>
<dbReference type="EC" id="3.4.21.92" evidence="7"/>
<dbReference type="AlphaFoldDB" id="A0A934N9K2"/>
<dbReference type="Gene3D" id="3.90.226.10">
    <property type="entry name" value="2-enoyl-CoA Hydratase, Chain A, domain 1"/>
    <property type="match status" value="1"/>
</dbReference>
<evidence type="ECO:0000313" key="10">
    <source>
        <dbReference type="Proteomes" id="UP000612893"/>
    </source>
</evidence>
<evidence type="ECO:0000256" key="6">
    <source>
        <dbReference type="ARBA" id="ARBA00034021"/>
    </source>
</evidence>
<accession>A0A934N9K2</accession>
<feature type="active site" evidence="7">
    <location>
        <position position="124"/>
    </location>
</feature>
<dbReference type="InterPro" id="IPR001907">
    <property type="entry name" value="ClpP"/>
</dbReference>
<organism evidence="9 10">
    <name type="scientific">Candidatus Nephthysia bennettiae</name>
    <dbReference type="NCBI Taxonomy" id="3127016"/>
    <lineage>
        <taxon>Bacteria</taxon>
        <taxon>Bacillati</taxon>
        <taxon>Candidatus Dormiibacterota</taxon>
        <taxon>Candidatus Dormibacteria</taxon>
        <taxon>Candidatus Dormibacterales</taxon>
        <taxon>Candidatus Dormibacteraceae</taxon>
        <taxon>Candidatus Nephthysia</taxon>
    </lineage>
</organism>
<keyword evidence="3 7" id="KW-0645">Protease</keyword>
<comment type="subunit">
    <text evidence="7">Fourteen ClpP subunits assemble into 2 heptameric rings which stack back to back to give a disk-like structure with a central cavity, resembling the structure of eukaryotic proteasomes.</text>
</comment>
<dbReference type="GO" id="GO:0004252">
    <property type="term" value="F:serine-type endopeptidase activity"/>
    <property type="evidence" value="ECO:0007669"/>
    <property type="project" value="UniProtKB-UniRule"/>
</dbReference>
<dbReference type="PANTHER" id="PTHR10381">
    <property type="entry name" value="ATP-DEPENDENT CLP PROTEASE PROTEOLYTIC SUBUNIT"/>
    <property type="match status" value="1"/>
</dbReference>
<evidence type="ECO:0000256" key="5">
    <source>
        <dbReference type="ARBA" id="ARBA00022825"/>
    </source>
</evidence>
<dbReference type="GO" id="GO:0005737">
    <property type="term" value="C:cytoplasm"/>
    <property type="evidence" value="ECO:0007669"/>
    <property type="project" value="UniProtKB-SubCell"/>
</dbReference>
<dbReference type="SUPFAM" id="SSF52096">
    <property type="entry name" value="ClpP/crotonase"/>
    <property type="match status" value="1"/>
</dbReference>
<comment type="similarity">
    <text evidence="1 7 8">Belongs to the peptidase S14 family.</text>
</comment>
<comment type="caution">
    <text evidence="9">The sequence shown here is derived from an EMBL/GenBank/DDBJ whole genome shotgun (WGS) entry which is preliminary data.</text>
</comment>
<protein>
    <recommendedName>
        <fullName evidence="7 8">ATP-dependent Clp protease proteolytic subunit</fullName>
        <ecNumber evidence="7">3.4.21.92</ecNumber>
    </recommendedName>
    <alternativeName>
        <fullName evidence="7">Endopeptidase Clp</fullName>
    </alternativeName>
</protein>
<dbReference type="GO" id="GO:0006508">
    <property type="term" value="P:proteolysis"/>
    <property type="evidence" value="ECO:0007669"/>
    <property type="project" value="UniProtKB-UniRule"/>
</dbReference>
<gene>
    <name evidence="7" type="primary">clpP</name>
    <name evidence="9" type="ORF">JF922_11835</name>
</gene>
<comment type="function">
    <text evidence="7">Cleaves peptides in various proteins in a process that requires ATP hydrolysis. Has a chymotrypsin-like activity. Plays a major role in the degradation of misfolded proteins.</text>
</comment>
<dbReference type="InterPro" id="IPR029045">
    <property type="entry name" value="ClpP/crotonase-like_dom_sf"/>
</dbReference>
<evidence type="ECO:0000313" key="9">
    <source>
        <dbReference type="EMBL" id="MBJ7598759.1"/>
    </source>
</evidence>